<name>D6Y459_THEBD</name>
<comment type="similarity">
    <text evidence="1">Belongs to the CutA family.</text>
</comment>
<evidence type="ECO:0000313" key="3">
    <source>
        <dbReference type="Proteomes" id="UP000006640"/>
    </source>
</evidence>
<dbReference type="Gene3D" id="3.30.70.120">
    <property type="match status" value="1"/>
</dbReference>
<keyword evidence="3" id="KW-1185">Reference proteome</keyword>
<dbReference type="InterPro" id="IPR011322">
    <property type="entry name" value="N-reg_PII-like_a/b"/>
</dbReference>
<dbReference type="AlphaFoldDB" id="D6Y459"/>
<evidence type="ECO:0000256" key="1">
    <source>
        <dbReference type="ARBA" id="ARBA00010169"/>
    </source>
</evidence>
<dbReference type="RefSeq" id="WP_013130646.1">
    <property type="nucleotide sequence ID" value="NC_014165.1"/>
</dbReference>
<dbReference type="EMBL" id="CP001874">
    <property type="protein sequence ID" value="ADG87113.1"/>
    <property type="molecule type" value="Genomic_DNA"/>
</dbReference>
<gene>
    <name evidence="2" type="ordered locus">Tbis_0385</name>
</gene>
<sequence length="110" mass="12365">MECIEVRVTAGSREEAERICTEAVSRRLAACAQVVAPITSTYRWQGEIERSEEWLLLLKTTAGRFEELARCVTELHSYEVPEIIAVPITHGSAAYLDWVRRETAPESAAE</sequence>
<dbReference type="eggNOG" id="COG1324">
    <property type="taxonomic scope" value="Bacteria"/>
</dbReference>
<proteinExistence type="inferred from homology"/>
<dbReference type="Pfam" id="PF03091">
    <property type="entry name" value="CutA1"/>
    <property type="match status" value="1"/>
</dbReference>
<dbReference type="InterPro" id="IPR004323">
    <property type="entry name" value="Ion_tolerance_CutA"/>
</dbReference>
<dbReference type="OrthoDB" id="37622at2"/>
<dbReference type="PANTHER" id="PTHR23419:SF8">
    <property type="entry name" value="FI09726P"/>
    <property type="match status" value="1"/>
</dbReference>
<dbReference type="KEGG" id="tbi:Tbis_0385"/>
<accession>D6Y459</accession>
<dbReference type="HOGENOM" id="CLU_098807_3_1_11"/>
<dbReference type="InterPro" id="IPR015867">
    <property type="entry name" value="N-reg_PII/ATP_PRibTrfase_C"/>
</dbReference>
<organism evidence="2 3">
    <name type="scientific">Thermobispora bispora (strain ATCC 19993 / DSM 43833 / CBS 139.67 / JCM 10125 / KCTC 9307 / NBRC 14880 / R51)</name>
    <dbReference type="NCBI Taxonomy" id="469371"/>
    <lineage>
        <taxon>Bacteria</taxon>
        <taxon>Bacillati</taxon>
        <taxon>Actinomycetota</taxon>
        <taxon>Actinomycetes</taxon>
        <taxon>Streptosporangiales</taxon>
        <taxon>Streptosporangiaceae</taxon>
        <taxon>Thermobispora</taxon>
    </lineage>
</organism>
<dbReference type="STRING" id="469371.Tbis_0385"/>
<dbReference type="GO" id="GO:0010038">
    <property type="term" value="P:response to metal ion"/>
    <property type="evidence" value="ECO:0007669"/>
    <property type="project" value="InterPro"/>
</dbReference>
<dbReference type="SUPFAM" id="SSF54913">
    <property type="entry name" value="GlnB-like"/>
    <property type="match status" value="1"/>
</dbReference>
<dbReference type="PANTHER" id="PTHR23419">
    <property type="entry name" value="DIVALENT CATION TOLERANCE CUTA-RELATED"/>
    <property type="match status" value="1"/>
</dbReference>
<protein>
    <submittedName>
        <fullName evidence="2">CutA1 divalent ion tolerance protein</fullName>
    </submittedName>
</protein>
<evidence type="ECO:0000313" key="2">
    <source>
        <dbReference type="EMBL" id="ADG87113.1"/>
    </source>
</evidence>
<dbReference type="GO" id="GO:0005507">
    <property type="term" value="F:copper ion binding"/>
    <property type="evidence" value="ECO:0007669"/>
    <property type="project" value="TreeGrafter"/>
</dbReference>
<reference evidence="2 3" key="1">
    <citation type="submission" date="2010-01" db="EMBL/GenBank/DDBJ databases">
        <title>The complete genome of Thermobispora bispora DSM 43833.</title>
        <authorList>
            <consortium name="US DOE Joint Genome Institute (JGI-PGF)"/>
            <person name="Lucas S."/>
            <person name="Copeland A."/>
            <person name="Lapidus A."/>
            <person name="Glavina del Rio T."/>
            <person name="Dalin E."/>
            <person name="Tice H."/>
            <person name="Bruce D."/>
            <person name="Goodwin L."/>
            <person name="Pitluck S."/>
            <person name="Kyrpides N."/>
            <person name="Mavromatis K."/>
            <person name="Ivanova N."/>
            <person name="Mikhailova N."/>
            <person name="Chertkov O."/>
            <person name="Brettin T."/>
            <person name="Detter J.C."/>
            <person name="Han C."/>
            <person name="Larimer F."/>
            <person name="Land M."/>
            <person name="Hauser L."/>
            <person name="Markowitz V."/>
            <person name="Cheng J.-F."/>
            <person name="Hugenholtz P."/>
            <person name="Woyke T."/>
            <person name="Wu D."/>
            <person name="Jando M."/>
            <person name="Schneider S."/>
            <person name="Klenk H.-P."/>
            <person name="Eisen J.A."/>
        </authorList>
    </citation>
    <scope>NUCLEOTIDE SEQUENCE [LARGE SCALE GENOMIC DNA]</scope>
    <source>
        <strain evidence="3">ATCC 19993 / DSM 43833 / CBS 139.67 / JCM 10125 / KCTC 9307 / NBRC 14880 / R51</strain>
    </source>
</reference>
<dbReference type="Proteomes" id="UP000006640">
    <property type="component" value="Chromosome"/>
</dbReference>